<dbReference type="EMBL" id="BAABJX010000032">
    <property type="protein sequence ID" value="GAA4836147.1"/>
    <property type="molecule type" value="Genomic_DNA"/>
</dbReference>
<protein>
    <recommendedName>
        <fullName evidence="3">Type IX secretion system membrane protein PorP/SprF</fullName>
    </recommendedName>
</protein>
<gene>
    <name evidence="1" type="ORF">GCM10023331_21720</name>
</gene>
<dbReference type="Proteomes" id="UP001500298">
    <property type="component" value="Unassembled WGS sequence"/>
</dbReference>
<accession>A0ABP9D9L1</accession>
<keyword evidence="2" id="KW-1185">Reference proteome</keyword>
<dbReference type="RefSeq" id="WP_345371698.1">
    <property type="nucleotide sequence ID" value="NZ_BAABJX010000032.1"/>
</dbReference>
<sequence>MALRIILCGVFILPLLCPLNAQVSYALFGPEALGVSNAHAASTFTICSDLPLSVLNGNKWVFQTMYTMPMNLVGLGYYGVFGEYTDKAGQWGVGSVIQQFGDPLYYEQGGRFFLAHRLGSAKAGGSFNFWKIGGEQQLTHTVWSLDIQTSLKVEESLHVSVLLRNLSARKAPLWIAQSPGIVLGAAYEALEKQLEALFSIQKFLNYPASIHVGLHYQMHQSVVLRAGYQSYPASFSLGGTFKLGMFEVSYAHAYRGILPSMHSLGLTLKKLSINRQ</sequence>
<name>A0ABP9D9L1_9BACT</name>
<proteinExistence type="predicted"/>
<comment type="caution">
    <text evidence="1">The sequence shown here is derived from an EMBL/GenBank/DDBJ whole genome shotgun (WGS) entry which is preliminary data.</text>
</comment>
<evidence type="ECO:0008006" key="3">
    <source>
        <dbReference type="Google" id="ProtNLM"/>
    </source>
</evidence>
<evidence type="ECO:0000313" key="2">
    <source>
        <dbReference type="Proteomes" id="UP001500298"/>
    </source>
</evidence>
<organism evidence="1 2">
    <name type="scientific">Algivirga pacifica</name>
    <dbReference type="NCBI Taxonomy" id="1162670"/>
    <lineage>
        <taxon>Bacteria</taxon>
        <taxon>Pseudomonadati</taxon>
        <taxon>Bacteroidota</taxon>
        <taxon>Cytophagia</taxon>
        <taxon>Cytophagales</taxon>
        <taxon>Flammeovirgaceae</taxon>
        <taxon>Algivirga</taxon>
    </lineage>
</organism>
<reference evidence="2" key="1">
    <citation type="journal article" date="2019" name="Int. J. Syst. Evol. Microbiol.">
        <title>The Global Catalogue of Microorganisms (GCM) 10K type strain sequencing project: providing services to taxonomists for standard genome sequencing and annotation.</title>
        <authorList>
            <consortium name="The Broad Institute Genomics Platform"/>
            <consortium name="The Broad Institute Genome Sequencing Center for Infectious Disease"/>
            <person name="Wu L."/>
            <person name="Ma J."/>
        </authorList>
    </citation>
    <scope>NUCLEOTIDE SEQUENCE [LARGE SCALE GENOMIC DNA]</scope>
    <source>
        <strain evidence="2">JCM 18326</strain>
    </source>
</reference>
<evidence type="ECO:0000313" key="1">
    <source>
        <dbReference type="EMBL" id="GAA4836147.1"/>
    </source>
</evidence>